<keyword evidence="4 7" id="KW-0812">Transmembrane</keyword>
<comment type="similarity">
    <text evidence="7">Belongs to the binding-protein-dependent transport system permease family.</text>
</comment>
<dbReference type="GO" id="GO:0055085">
    <property type="term" value="P:transmembrane transport"/>
    <property type="evidence" value="ECO:0007669"/>
    <property type="project" value="InterPro"/>
</dbReference>
<evidence type="ECO:0000256" key="3">
    <source>
        <dbReference type="ARBA" id="ARBA00022475"/>
    </source>
</evidence>
<keyword evidence="6 7" id="KW-0472">Membrane</keyword>
<proteinExistence type="inferred from homology"/>
<dbReference type="InterPro" id="IPR035906">
    <property type="entry name" value="MetI-like_sf"/>
</dbReference>
<dbReference type="SUPFAM" id="SSF161098">
    <property type="entry name" value="MetI-like"/>
    <property type="match status" value="1"/>
</dbReference>
<evidence type="ECO:0000256" key="2">
    <source>
        <dbReference type="ARBA" id="ARBA00022448"/>
    </source>
</evidence>
<dbReference type="RefSeq" id="WP_110107455.1">
    <property type="nucleotide sequence ID" value="NZ_JACBZZ010000001.1"/>
</dbReference>
<feature type="transmembrane region" description="Helical" evidence="7">
    <location>
        <begin position="269"/>
        <end position="290"/>
    </location>
</feature>
<evidence type="ECO:0000256" key="4">
    <source>
        <dbReference type="ARBA" id="ARBA00022692"/>
    </source>
</evidence>
<protein>
    <submittedName>
        <fullName evidence="8">Sugar ABC transporter permease</fullName>
    </submittedName>
</protein>
<organism evidence="8 9">
    <name type="scientific">Arthrobacter psychrochitiniphilus</name>
    <dbReference type="NCBI Taxonomy" id="291045"/>
    <lineage>
        <taxon>Bacteria</taxon>
        <taxon>Bacillati</taxon>
        <taxon>Actinomycetota</taxon>
        <taxon>Actinomycetes</taxon>
        <taxon>Micrococcales</taxon>
        <taxon>Micrococcaceae</taxon>
        <taxon>Arthrobacter</taxon>
    </lineage>
</organism>
<comment type="caution">
    <text evidence="8">The sequence shown here is derived from an EMBL/GenBank/DDBJ whole genome shotgun (WGS) entry which is preliminary data.</text>
</comment>
<keyword evidence="2 7" id="KW-0813">Transport</keyword>
<dbReference type="OrthoDB" id="3524874at2"/>
<gene>
    <name evidence="8" type="ORF">CVS29_16335</name>
</gene>
<keyword evidence="3" id="KW-1003">Cell membrane</keyword>
<dbReference type="InterPro" id="IPR000515">
    <property type="entry name" value="MetI-like"/>
</dbReference>
<evidence type="ECO:0000313" key="9">
    <source>
        <dbReference type="Proteomes" id="UP000246303"/>
    </source>
</evidence>
<dbReference type="Proteomes" id="UP000246303">
    <property type="component" value="Unassembled WGS sequence"/>
</dbReference>
<reference evidence="8 9" key="1">
    <citation type="submission" date="2018-05" db="EMBL/GenBank/DDBJ databases">
        <title>Genetic diversity of glacier-inhabiting Cryobacterium bacteria in China and description of Cryobacterium mengkeensis sp. nov. and Arthrobacter glacialis sp. nov.</title>
        <authorList>
            <person name="Liu Q."/>
            <person name="Xin Y.-H."/>
        </authorList>
    </citation>
    <scope>NUCLEOTIDE SEQUENCE [LARGE SCALE GENOMIC DNA]</scope>
    <source>
        <strain evidence="8 9">GP3</strain>
    </source>
</reference>
<dbReference type="EMBL" id="QHLZ01000014">
    <property type="protein sequence ID" value="PXA64193.1"/>
    <property type="molecule type" value="Genomic_DNA"/>
</dbReference>
<feature type="transmembrane region" description="Helical" evidence="7">
    <location>
        <begin position="101"/>
        <end position="122"/>
    </location>
</feature>
<evidence type="ECO:0000256" key="5">
    <source>
        <dbReference type="ARBA" id="ARBA00022989"/>
    </source>
</evidence>
<accession>A0A2V3DMK7</accession>
<comment type="subcellular location">
    <subcellularLocation>
        <location evidence="1 7">Cell membrane</location>
        <topology evidence="1 7">Multi-pass membrane protein</topology>
    </subcellularLocation>
</comment>
<dbReference type="CDD" id="cd06261">
    <property type="entry name" value="TM_PBP2"/>
    <property type="match status" value="1"/>
</dbReference>
<evidence type="ECO:0000256" key="1">
    <source>
        <dbReference type="ARBA" id="ARBA00004651"/>
    </source>
</evidence>
<dbReference type="PANTHER" id="PTHR43744:SF12">
    <property type="entry name" value="ABC TRANSPORTER PERMEASE PROTEIN MG189-RELATED"/>
    <property type="match status" value="1"/>
</dbReference>
<feature type="transmembrane region" description="Helical" evidence="7">
    <location>
        <begin position="129"/>
        <end position="147"/>
    </location>
</feature>
<feature type="transmembrane region" description="Helical" evidence="7">
    <location>
        <begin position="159"/>
        <end position="182"/>
    </location>
</feature>
<evidence type="ECO:0000313" key="8">
    <source>
        <dbReference type="EMBL" id="PXA64193.1"/>
    </source>
</evidence>
<dbReference type="PROSITE" id="PS50928">
    <property type="entry name" value="ABC_TM1"/>
    <property type="match status" value="1"/>
</dbReference>
<sequence>MTTNLNIKHVAKAEPGKLNLLKLIGWIFLIIWAVLVIAPLLWTLKSSLSVNDQLFQGPLSGLTAPVTIDNFLRILGFGSSAAAEGGSGATLPFAQFFVNSVVYTALTTLGQVVCCTMAAYAFARLRFPLRNFIFGIFLTALMIPPIFTMLPNFLLMKNLGLVSTMAGLVLPTLLMTPFAVFFMRQFFLSVPREIEEAAIIDGANHWTLFSRIVAPMVKGPILTLGIITAVQQWNDYLWPLLIGRSDSSTVLTVGLSRFLAQSPNGAIDWSGLMAGSVLTVLPVLALLLIFGKKLVGAIQFNGIK</sequence>
<evidence type="ECO:0000256" key="7">
    <source>
        <dbReference type="RuleBase" id="RU363032"/>
    </source>
</evidence>
<feature type="transmembrane region" description="Helical" evidence="7">
    <location>
        <begin position="212"/>
        <end position="233"/>
    </location>
</feature>
<keyword evidence="5 7" id="KW-1133">Transmembrane helix</keyword>
<feature type="transmembrane region" description="Helical" evidence="7">
    <location>
        <begin position="20"/>
        <end position="42"/>
    </location>
</feature>
<dbReference type="GO" id="GO:0005886">
    <property type="term" value="C:plasma membrane"/>
    <property type="evidence" value="ECO:0007669"/>
    <property type="project" value="UniProtKB-SubCell"/>
</dbReference>
<evidence type="ECO:0000256" key="6">
    <source>
        <dbReference type="ARBA" id="ARBA00023136"/>
    </source>
</evidence>
<dbReference type="AlphaFoldDB" id="A0A2V3DMK7"/>
<name>A0A2V3DMK7_9MICC</name>
<dbReference type="PANTHER" id="PTHR43744">
    <property type="entry name" value="ABC TRANSPORTER PERMEASE PROTEIN MG189-RELATED-RELATED"/>
    <property type="match status" value="1"/>
</dbReference>
<dbReference type="Pfam" id="PF00528">
    <property type="entry name" value="BPD_transp_1"/>
    <property type="match status" value="1"/>
</dbReference>
<keyword evidence="9" id="KW-1185">Reference proteome</keyword>
<dbReference type="Gene3D" id="1.10.3720.10">
    <property type="entry name" value="MetI-like"/>
    <property type="match status" value="1"/>
</dbReference>